<dbReference type="InterPro" id="IPR011990">
    <property type="entry name" value="TPR-like_helical_dom_sf"/>
</dbReference>
<dbReference type="PANTHER" id="PTHR10805">
    <property type="entry name" value="COATOMER SUBUNIT EPSILON"/>
    <property type="match status" value="1"/>
</dbReference>
<evidence type="ECO:0000256" key="4">
    <source>
        <dbReference type="ARBA" id="ARBA00011775"/>
    </source>
</evidence>
<evidence type="ECO:0000256" key="7">
    <source>
        <dbReference type="ARBA" id="ARBA00022490"/>
    </source>
</evidence>
<sequence>MDKIPEKLFMSYTYYFTGNYQQCIKECQKYLMDKSVSEAAREFMLRSYVEMGDYNMVICEITDDATSNFLVIKLLAQLRKDSSNFNHVEAKMNELSLVDENLCNDTFVNVASSIYVLLYNPEMALKILHGKNGFESRTVDAMIDLNEDFPLTQLAIAAFDLARNGKYVENARSIYSELSEKYGSSSFLLNSEACCQFAMGNFDECENLLIQSLDKRENTENTLENLIVVSKILKKRKDTIQRYIRQLESINVKNQFLLDLENKKQEFSLMIKM</sequence>
<name>A0A177B4Q1_9BILA</name>
<keyword evidence="15" id="KW-1185">Reference proteome</keyword>
<dbReference type="AlphaFoldDB" id="A0A177B4Q1"/>
<reference evidence="14 15" key="1">
    <citation type="submission" date="2016-04" db="EMBL/GenBank/DDBJ databases">
        <title>The genome of Intoshia linei affirms orthonectids as highly simplified spiralians.</title>
        <authorList>
            <person name="Mikhailov K.V."/>
            <person name="Slusarev G.S."/>
            <person name="Nikitin M.A."/>
            <person name="Logacheva M.D."/>
            <person name="Penin A."/>
            <person name="Aleoshin V."/>
            <person name="Panchin Y.V."/>
        </authorList>
    </citation>
    <scope>NUCLEOTIDE SEQUENCE [LARGE SCALE GENOMIC DNA]</scope>
    <source>
        <strain evidence="14">Intl2013</strain>
        <tissue evidence="14">Whole animal</tissue>
    </source>
</reference>
<evidence type="ECO:0000256" key="12">
    <source>
        <dbReference type="ARBA" id="ARBA00023329"/>
    </source>
</evidence>
<comment type="similarity">
    <text evidence="3">Belongs to the COPE family.</text>
</comment>
<keyword evidence="8" id="KW-0931">ER-Golgi transport</keyword>
<dbReference type="GO" id="GO:0015031">
    <property type="term" value="P:protein transport"/>
    <property type="evidence" value="ECO:0007669"/>
    <property type="project" value="UniProtKB-KW"/>
</dbReference>
<keyword evidence="11" id="KW-0472">Membrane</keyword>
<dbReference type="SUPFAM" id="SSF48452">
    <property type="entry name" value="TPR-like"/>
    <property type="match status" value="1"/>
</dbReference>
<dbReference type="Pfam" id="PF04733">
    <property type="entry name" value="Coatomer_E"/>
    <property type="match status" value="1"/>
</dbReference>
<keyword evidence="9" id="KW-0653">Protein transport</keyword>
<keyword evidence="10" id="KW-0333">Golgi apparatus</keyword>
<evidence type="ECO:0000256" key="9">
    <source>
        <dbReference type="ARBA" id="ARBA00022927"/>
    </source>
</evidence>
<dbReference type="InterPro" id="IPR006822">
    <property type="entry name" value="Coatomer_esu"/>
</dbReference>
<evidence type="ECO:0000256" key="2">
    <source>
        <dbReference type="ARBA" id="ARBA00004347"/>
    </source>
</evidence>
<dbReference type="GO" id="GO:0030126">
    <property type="term" value="C:COPI vesicle coat"/>
    <property type="evidence" value="ECO:0007669"/>
    <property type="project" value="TreeGrafter"/>
</dbReference>
<evidence type="ECO:0000256" key="3">
    <source>
        <dbReference type="ARBA" id="ARBA00008827"/>
    </source>
</evidence>
<evidence type="ECO:0000256" key="1">
    <source>
        <dbReference type="ARBA" id="ARBA00004255"/>
    </source>
</evidence>
<accession>A0A177B4Q1</accession>
<evidence type="ECO:0000313" key="15">
    <source>
        <dbReference type="Proteomes" id="UP000078046"/>
    </source>
</evidence>
<evidence type="ECO:0000256" key="6">
    <source>
        <dbReference type="ARBA" id="ARBA00022448"/>
    </source>
</evidence>
<dbReference type="GO" id="GO:0000139">
    <property type="term" value="C:Golgi membrane"/>
    <property type="evidence" value="ECO:0007669"/>
    <property type="project" value="UniProtKB-SubCell"/>
</dbReference>
<dbReference type="Gene3D" id="1.25.40.10">
    <property type="entry name" value="Tetratricopeptide repeat domain"/>
    <property type="match status" value="1"/>
</dbReference>
<dbReference type="EMBL" id="LWCA01000308">
    <property type="protein sequence ID" value="OAF69277.1"/>
    <property type="molecule type" value="Genomic_DNA"/>
</dbReference>
<evidence type="ECO:0000256" key="5">
    <source>
        <dbReference type="ARBA" id="ARBA00015828"/>
    </source>
</evidence>
<keyword evidence="7" id="KW-0963">Cytoplasm</keyword>
<evidence type="ECO:0000313" key="14">
    <source>
        <dbReference type="EMBL" id="OAF69277.1"/>
    </source>
</evidence>
<gene>
    <name evidence="14" type="ORF">A3Q56_02957</name>
</gene>
<dbReference type="OrthoDB" id="310217at2759"/>
<dbReference type="GO" id="GO:0006888">
    <property type="term" value="P:endoplasmic reticulum to Golgi vesicle-mediated transport"/>
    <property type="evidence" value="ECO:0007669"/>
    <property type="project" value="TreeGrafter"/>
</dbReference>
<comment type="subcellular location">
    <subcellularLocation>
        <location evidence="2">Cytoplasmic vesicle</location>
        <location evidence="2">COPI-coated vesicle membrane</location>
        <topology evidence="2">Peripheral membrane protein</topology>
        <orientation evidence="2">Cytoplasmic side</orientation>
    </subcellularLocation>
    <subcellularLocation>
        <location evidence="1">Golgi apparatus membrane</location>
        <topology evidence="1">Peripheral membrane protein</topology>
        <orientation evidence="1">Cytoplasmic side</orientation>
    </subcellularLocation>
</comment>
<comment type="subunit">
    <text evidence="4">Oligomeric complex that consists of at least the alpha, beta, beta', gamma, delta, epsilon and zeta subunits.</text>
</comment>
<keyword evidence="12" id="KW-0968">Cytoplasmic vesicle</keyword>
<dbReference type="GO" id="GO:0005198">
    <property type="term" value="F:structural molecule activity"/>
    <property type="evidence" value="ECO:0007669"/>
    <property type="project" value="InterPro"/>
</dbReference>
<proteinExistence type="inferred from homology"/>
<comment type="caution">
    <text evidence="14">The sequence shown here is derived from an EMBL/GenBank/DDBJ whole genome shotgun (WGS) entry which is preliminary data.</text>
</comment>
<evidence type="ECO:0000256" key="10">
    <source>
        <dbReference type="ARBA" id="ARBA00023034"/>
    </source>
</evidence>
<dbReference type="GO" id="GO:0006890">
    <property type="term" value="P:retrograde vesicle-mediated transport, Golgi to endoplasmic reticulum"/>
    <property type="evidence" value="ECO:0007669"/>
    <property type="project" value="InterPro"/>
</dbReference>
<evidence type="ECO:0000256" key="13">
    <source>
        <dbReference type="ARBA" id="ARBA00031602"/>
    </source>
</evidence>
<dbReference type="Proteomes" id="UP000078046">
    <property type="component" value="Unassembled WGS sequence"/>
</dbReference>
<organism evidence="14 15">
    <name type="scientific">Intoshia linei</name>
    <dbReference type="NCBI Taxonomy" id="1819745"/>
    <lineage>
        <taxon>Eukaryota</taxon>
        <taxon>Metazoa</taxon>
        <taxon>Spiralia</taxon>
        <taxon>Lophotrochozoa</taxon>
        <taxon>Mesozoa</taxon>
        <taxon>Orthonectida</taxon>
        <taxon>Rhopaluridae</taxon>
        <taxon>Intoshia</taxon>
    </lineage>
</organism>
<dbReference type="PANTHER" id="PTHR10805:SF0">
    <property type="entry name" value="COATOMER SUBUNIT EPSILON"/>
    <property type="match status" value="1"/>
</dbReference>
<keyword evidence="6" id="KW-0813">Transport</keyword>
<protein>
    <recommendedName>
        <fullName evidence="5">Coatomer subunit epsilon</fullName>
    </recommendedName>
    <alternativeName>
        <fullName evidence="13">Epsilon-coat protein</fullName>
    </alternativeName>
</protein>
<evidence type="ECO:0000256" key="8">
    <source>
        <dbReference type="ARBA" id="ARBA00022892"/>
    </source>
</evidence>
<evidence type="ECO:0000256" key="11">
    <source>
        <dbReference type="ARBA" id="ARBA00023136"/>
    </source>
</evidence>
<dbReference type="GO" id="GO:0006891">
    <property type="term" value="P:intra-Golgi vesicle-mediated transport"/>
    <property type="evidence" value="ECO:0007669"/>
    <property type="project" value="TreeGrafter"/>
</dbReference>